<dbReference type="AlphaFoldDB" id="A0A1Q5ZZD0"/>
<dbReference type="InterPro" id="IPR023119">
    <property type="entry name" value="Multihaem_cyt_PRC_cyt_su-like"/>
</dbReference>
<keyword evidence="5" id="KW-0349">Heme</keyword>
<comment type="caution">
    <text evidence="11">The sequence shown here is derived from an EMBL/GenBank/DDBJ whole genome shotgun (WGS) entry which is preliminary data.</text>
</comment>
<dbReference type="GO" id="GO:0005506">
    <property type="term" value="F:iron ion binding"/>
    <property type="evidence" value="ECO:0007669"/>
    <property type="project" value="InterPro"/>
</dbReference>
<keyword evidence="12" id="KW-1185">Reference proteome</keyword>
<accession>A0A1Q5ZZD0</accession>
<keyword evidence="6" id="KW-0479">Metal-binding</keyword>
<dbReference type="InterPro" id="IPR003158">
    <property type="entry name" value="Photosyn_RC_cyt_c-su"/>
</dbReference>
<dbReference type="OrthoDB" id="951235at2"/>
<evidence type="ECO:0000256" key="2">
    <source>
        <dbReference type="ARBA" id="ARBA00015978"/>
    </source>
</evidence>
<evidence type="ECO:0000256" key="8">
    <source>
        <dbReference type="ARBA" id="ARBA00023004"/>
    </source>
</evidence>
<protein>
    <recommendedName>
        <fullName evidence="2">Photosynthetic reaction center cytochrome c subunit</fullName>
    </recommendedName>
</protein>
<feature type="compositionally biased region" description="Pro residues" evidence="9">
    <location>
        <begin position="146"/>
        <end position="168"/>
    </location>
</feature>
<keyword evidence="7" id="KW-0249">Electron transport</keyword>
<reference evidence="11 12" key="1">
    <citation type="submission" date="2016-11" db="EMBL/GenBank/DDBJ databases">
        <title>Whole Genome Sequencing of Mucilaginibacter polytrichastri RG4-7(T) isolated from the moss sample.</title>
        <authorList>
            <person name="Li Y."/>
        </authorList>
    </citation>
    <scope>NUCLEOTIDE SEQUENCE [LARGE SCALE GENOMIC DNA]</scope>
    <source>
        <strain evidence="11 12">RG4-7</strain>
    </source>
</reference>
<dbReference type="RefSeq" id="WP_074489769.1">
    <property type="nucleotide sequence ID" value="NZ_FPAM01000005.1"/>
</dbReference>
<keyword evidence="4" id="KW-0602">Photosynthesis</keyword>
<feature type="region of interest" description="Disordered" evidence="9">
    <location>
        <begin position="136"/>
        <end position="174"/>
    </location>
</feature>
<dbReference type="GO" id="GO:0009055">
    <property type="term" value="F:electron transfer activity"/>
    <property type="evidence" value="ECO:0007669"/>
    <property type="project" value="InterPro"/>
</dbReference>
<dbReference type="NCBIfam" id="NF033196">
    <property type="entry name" value="c_type_nonphoto"/>
    <property type="match status" value="1"/>
</dbReference>
<gene>
    <name evidence="11" type="ORF">RG47T_2566</name>
</gene>
<evidence type="ECO:0000313" key="11">
    <source>
        <dbReference type="EMBL" id="OKS87107.1"/>
    </source>
</evidence>
<evidence type="ECO:0000256" key="7">
    <source>
        <dbReference type="ARBA" id="ARBA00022982"/>
    </source>
</evidence>
<dbReference type="GO" id="GO:0030077">
    <property type="term" value="C:plasma membrane light-harvesting complex"/>
    <property type="evidence" value="ECO:0007669"/>
    <property type="project" value="InterPro"/>
</dbReference>
<name>A0A1Q5ZZD0_9SPHI</name>
<dbReference type="EMBL" id="MPPL01000001">
    <property type="protein sequence ID" value="OKS87107.1"/>
    <property type="molecule type" value="Genomic_DNA"/>
</dbReference>
<keyword evidence="8" id="KW-0408">Iron</keyword>
<evidence type="ECO:0000256" key="9">
    <source>
        <dbReference type="SAM" id="MobiDB-lite"/>
    </source>
</evidence>
<dbReference type="STRING" id="1302689.RG47T_2566"/>
<keyword evidence="10" id="KW-0732">Signal</keyword>
<evidence type="ECO:0000256" key="5">
    <source>
        <dbReference type="ARBA" id="ARBA00022617"/>
    </source>
</evidence>
<evidence type="ECO:0000256" key="10">
    <source>
        <dbReference type="SAM" id="SignalP"/>
    </source>
</evidence>
<dbReference type="SUPFAM" id="SSF48695">
    <property type="entry name" value="Multiheme cytochromes"/>
    <property type="match status" value="1"/>
</dbReference>
<dbReference type="PRINTS" id="PR00239">
    <property type="entry name" value="RHODOPSNTAIL"/>
</dbReference>
<dbReference type="Proteomes" id="UP000186720">
    <property type="component" value="Unassembled WGS sequence"/>
</dbReference>
<organism evidence="11 12">
    <name type="scientific">Mucilaginibacter polytrichastri</name>
    <dbReference type="NCBI Taxonomy" id="1302689"/>
    <lineage>
        <taxon>Bacteria</taxon>
        <taxon>Pseudomonadati</taxon>
        <taxon>Bacteroidota</taxon>
        <taxon>Sphingobacteriia</taxon>
        <taxon>Sphingobacteriales</taxon>
        <taxon>Sphingobacteriaceae</taxon>
        <taxon>Mucilaginibacter</taxon>
    </lineage>
</organism>
<evidence type="ECO:0000256" key="3">
    <source>
        <dbReference type="ARBA" id="ARBA00022448"/>
    </source>
</evidence>
<evidence type="ECO:0000313" key="12">
    <source>
        <dbReference type="Proteomes" id="UP000186720"/>
    </source>
</evidence>
<feature type="chain" id="PRO_5010337651" description="Photosynthetic reaction center cytochrome c subunit" evidence="10">
    <location>
        <begin position="22"/>
        <end position="174"/>
    </location>
</feature>
<dbReference type="InterPro" id="IPR036280">
    <property type="entry name" value="Multihaem_cyt_sf"/>
</dbReference>
<proteinExistence type="predicted"/>
<feature type="signal peptide" evidence="10">
    <location>
        <begin position="1"/>
        <end position="21"/>
    </location>
</feature>
<dbReference type="Pfam" id="PF02276">
    <property type="entry name" value="CytoC_RC"/>
    <property type="match status" value="1"/>
</dbReference>
<dbReference type="GO" id="GO:0020037">
    <property type="term" value="F:heme binding"/>
    <property type="evidence" value="ECO:0007669"/>
    <property type="project" value="InterPro"/>
</dbReference>
<comment type="function">
    <text evidence="1">The reaction center of purple bacteria contains a tightly bound cytochrome molecule which re-reduces the photo oxidized primary electron donor.</text>
</comment>
<evidence type="ECO:0000256" key="6">
    <source>
        <dbReference type="ARBA" id="ARBA00022723"/>
    </source>
</evidence>
<keyword evidence="3" id="KW-0813">Transport</keyword>
<evidence type="ECO:0000256" key="1">
    <source>
        <dbReference type="ARBA" id="ARBA00003196"/>
    </source>
</evidence>
<dbReference type="Gene3D" id="1.10.468.10">
    <property type="entry name" value="Photosynthetic Reaction Center, subunit C, domain 2"/>
    <property type="match status" value="1"/>
</dbReference>
<evidence type="ECO:0000256" key="4">
    <source>
        <dbReference type="ARBA" id="ARBA00022531"/>
    </source>
</evidence>
<sequence>MILINKKLIVTLGLSSVVVFSAMTAIQPGPPQPEMKAQNLKVLPKNLTHKQLDHIMDDWSHSLGVRCNFCHARNDETKKMDWASDAKPEKEMAREMFKMTASINKKYFKAGKDSLNMVLYTGVNCYSCHQGKEHPEVVDAPAPKRMGPPPGGMPAPGTPPQGTPPAGTPPNNGR</sequence>
<dbReference type="GO" id="GO:0019684">
    <property type="term" value="P:photosynthesis, light reaction"/>
    <property type="evidence" value="ECO:0007669"/>
    <property type="project" value="InterPro"/>
</dbReference>